<dbReference type="PANTHER" id="PTHR48090">
    <property type="entry name" value="UNDECAPRENYL-PHOSPHATE 4-DEOXY-4-FORMAMIDO-L-ARABINOSE TRANSFERASE-RELATED"/>
    <property type="match status" value="1"/>
</dbReference>
<dbReference type="EMBL" id="BONP01000006">
    <property type="protein sequence ID" value="GIG39631.1"/>
    <property type="molecule type" value="Genomic_DNA"/>
</dbReference>
<dbReference type="Proteomes" id="UP000614741">
    <property type="component" value="Unassembled WGS sequence"/>
</dbReference>
<organism evidence="4 5">
    <name type="scientific">Cellulomonas phragmiteti</name>
    <dbReference type="NCBI Taxonomy" id="478780"/>
    <lineage>
        <taxon>Bacteria</taxon>
        <taxon>Bacillati</taxon>
        <taxon>Actinomycetota</taxon>
        <taxon>Actinomycetes</taxon>
        <taxon>Micrococcales</taxon>
        <taxon>Cellulomonadaceae</taxon>
        <taxon>Cellulomonas</taxon>
    </lineage>
</organism>
<comment type="caution">
    <text evidence="4">The sequence shown here is derived from an EMBL/GenBank/DDBJ whole genome shotgun (WGS) entry which is preliminary data.</text>
</comment>
<dbReference type="Pfam" id="PF00535">
    <property type="entry name" value="Glycos_transf_2"/>
    <property type="match status" value="1"/>
</dbReference>
<keyword evidence="5" id="KW-1185">Reference proteome</keyword>
<sequence length="339" mass="37308">MKVFIQIPCLNEETTLPAVLRSVPRTIEGVETEILVIDDGSTDRTVEVARAHGVRHFVRHTRNMGLARSFRDGVHYALTHGADIVVNTDGDNQYPQERIPDLVAPILAGEADIVIADRQTATIAEFSAFKKLMQRVGSAVVNGAADTDLPDAASGFRAYSRSALIRLNVVTEFSYCMETIIQAGHKRLKIASIPVTTNAKTRESRLFTSITQHMSRSAAAIIRSYLMFKPQAVFATLTALFGTLALVPMVRFLVLWAVEGNGDGNVQSLIFGAIMAVAALLSLALGVLSELQRTNRILLEEQLERIKEMQYRGALRVTPSWESWSTEVARATEQPTDRA</sequence>
<dbReference type="InterPro" id="IPR029044">
    <property type="entry name" value="Nucleotide-diphossugar_trans"/>
</dbReference>
<evidence type="ECO:0000256" key="1">
    <source>
        <dbReference type="ARBA" id="ARBA00006739"/>
    </source>
</evidence>
<name>A0ABQ4DJV7_9CELL</name>
<gene>
    <name evidence="4" type="ORF">Cph01nite_13930</name>
</gene>
<keyword evidence="2" id="KW-0472">Membrane</keyword>
<evidence type="ECO:0000313" key="4">
    <source>
        <dbReference type="EMBL" id="GIG39631.1"/>
    </source>
</evidence>
<feature type="transmembrane region" description="Helical" evidence="2">
    <location>
        <begin position="269"/>
        <end position="288"/>
    </location>
</feature>
<dbReference type="SUPFAM" id="SSF53448">
    <property type="entry name" value="Nucleotide-diphospho-sugar transferases"/>
    <property type="match status" value="1"/>
</dbReference>
<comment type="similarity">
    <text evidence="1">Belongs to the glycosyltransferase 2 family.</text>
</comment>
<dbReference type="InterPro" id="IPR001173">
    <property type="entry name" value="Glyco_trans_2-like"/>
</dbReference>
<evidence type="ECO:0000259" key="3">
    <source>
        <dbReference type="Pfam" id="PF00535"/>
    </source>
</evidence>
<keyword evidence="2" id="KW-0812">Transmembrane</keyword>
<dbReference type="InterPro" id="IPR050256">
    <property type="entry name" value="Glycosyltransferase_2"/>
</dbReference>
<reference evidence="4 5" key="1">
    <citation type="submission" date="2021-01" db="EMBL/GenBank/DDBJ databases">
        <title>Whole genome shotgun sequence of Cellulomonas phragmiteti NBRC 110785.</title>
        <authorList>
            <person name="Komaki H."/>
            <person name="Tamura T."/>
        </authorList>
    </citation>
    <scope>NUCLEOTIDE SEQUENCE [LARGE SCALE GENOMIC DNA]</scope>
    <source>
        <strain evidence="4 5">NBRC 110785</strain>
    </source>
</reference>
<keyword evidence="4" id="KW-0808">Transferase</keyword>
<dbReference type="CDD" id="cd04179">
    <property type="entry name" value="DPM_DPG-synthase_like"/>
    <property type="match status" value="1"/>
</dbReference>
<proteinExistence type="inferred from homology"/>
<feature type="domain" description="Glycosyltransferase 2-like" evidence="3">
    <location>
        <begin position="7"/>
        <end position="165"/>
    </location>
</feature>
<protein>
    <submittedName>
        <fullName evidence="4">Glycosyl transferase</fullName>
    </submittedName>
</protein>
<evidence type="ECO:0000256" key="2">
    <source>
        <dbReference type="SAM" id="Phobius"/>
    </source>
</evidence>
<dbReference type="GO" id="GO:0016740">
    <property type="term" value="F:transferase activity"/>
    <property type="evidence" value="ECO:0007669"/>
    <property type="project" value="UniProtKB-KW"/>
</dbReference>
<accession>A0ABQ4DJV7</accession>
<evidence type="ECO:0000313" key="5">
    <source>
        <dbReference type="Proteomes" id="UP000614741"/>
    </source>
</evidence>
<feature type="transmembrane region" description="Helical" evidence="2">
    <location>
        <begin position="232"/>
        <end position="257"/>
    </location>
</feature>
<dbReference type="Gene3D" id="3.90.550.10">
    <property type="entry name" value="Spore Coat Polysaccharide Biosynthesis Protein SpsA, Chain A"/>
    <property type="match status" value="1"/>
</dbReference>
<keyword evidence="2" id="KW-1133">Transmembrane helix</keyword>
<dbReference type="RefSeq" id="WP_203672633.1">
    <property type="nucleotide sequence ID" value="NZ_BONP01000006.1"/>
</dbReference>
<dbReference type="PANTHER" id="PTHR48090:SF7">
    <property type="entry name" value="RFBJ PROTEIN"/>
    <property type="match status" value="1"/>
</dbReference>